<protein>
    <submittedName>
        <fullName evidence="2">Uncharacterized protein</fullName>
    </submittedName>
</protein>
<reference evidence="2 3" key="1">
    <citation type="submission" date="2019-10" db="EMBL/GenBank/DDBJ databases">
        <title>Assembly and Annotation for the nematode Trichostrongylus colubriformis.</title>
        <authorList>
            <person name="Martin J."/>
        </authorList>
    </citation>
    <scope>NUCLEOTIDE SEQUENCE [LARGE SCALE GENOMIC DNA]</scope>
    <source>
        <strain evidence="2">G859</strain>
        <tissue evidence="2">Whole worm</tissue>
    </source>
</reference>
<comment type="caution">
    <text evidence="2">The sequence shown here is derived from an EMBL/GenBank/DDBJ whole genome shotgun (WGS) entry which is preliminary data.</text>
</comment>
<proteinExistence type="predicted"/>
<dbReference type="AlphaFoldDB" id="A0AAN8IDF1"/>
<feature type="non-terminal residue" evidence="2">
    <location>
        <position position="1"/>
    </location>
</feature>
<dbReference type="EMBL" id="WIXE01020614">
    <property type="protein sequence ID" value="KAK5969091.1"/>
    <property type="molecule type" value="Genomic_DNA"/>
</dbReference>
<organism evidence="2 3">
    <name type="scientific">Trichostrongylus colubriformis</name>
    <name type="common">Black scour worm</name>
    <dbReference type="NCBI Taxonomy" id="6319"/>
    <lineage>
        <taxon>Eukaryota</taxon>
        <taxon>Metazoa</taxon>
        <taxon>Ecdysozoa</taxon>
        <taxon>Nematoda</taxon>
        <taxon>Chromadorea</taxon>
        <taxon>Rhabditida</taxon>
        <taxon>Rhabditina</taxon>
        <taxon>Rhabditomorpha</taxon>
        <taxon>Strongyloidea</taxon>
        <taxon>Trichostrongylidae</taxon>
        <taxon>Trichostrongylus</taxon>
    </lineage>
</organism>
<evidence type="ECO:0000313" key="3">
    <source>
        <dbReference type="Proteomes" id="UP001331761"/>
    </source>
</evidence>
<gene>
    <name evidence="2" type="ORF">GCK32_020085</name>
</gene>
<feature type="compositionally biased region" description="Low complexity" evidence="1">
    <location>
        <begin position="83"/>
        <end position="95"/>
    </location>
</feature>
<feature type="region of interest" description="Disordered" evidence="1">
    <location>
        <begin position="74"/>
        <end position="122"/>
    </location>
</feature>
<evidence type="ECO:0000313" key="2">
    <source>
        <dbReference type="EMBL" id="KAK5969091.1"/>
    </source>
</evidence>
<name>A0AAN8IDF1_TRICO</name>
<dbReference type="Proteomes" id="UP001331761">
    <property type="component" value="Unassembled WGS sequence"/>
</dbReference>
<keyword evidence="3" id="KW-1185">Reference proteome</keyword>
<evidence type="ECO:0000256" key="1">
    <source>
        <dbReference type="SAM" id="MobiDB-lite"/>
    </source>
</evidence>
<accession>A0AAN8IDF1</accession>
<sequence>AAYNCTGKDLVLANSVQYPGKGATTIDCLRCPANGDFVTAPPFDTFTDQSIVAKDSEGKTIFSKPLIKEVTDNIESKLTGEDPSSSSPSSSAPTSVEEEGSEADTTTGEAICIDLGPEMTNM</sequence>